<dbReference type="EC" id="2.4.2.19" evidence="5"/>
<dbReference type="SUPFAM" id="SSF51690">
    <property type="entry name" value="Nicotinate/Quinolinate PRTase C-terminal domain-like"/>
    <property type="match status" value="1"/>
</dbReference>
<comment type="pathway">
    <text evidence="2">Cofactor biosynthesis; NAD(+) biosynthesis; nicotinate D-ribonucleotide from quinolinate: step 1/1.</text>
</comment>
<sequence length="281" mass="29406">MLDEAARRELEDVVARALAEDVGDGDRTSLATVPHEARAVARITQKQAGVLFGLDAAECVLRSVEPDVEIVSEAEEGVWRDGGPVLTVTGTARGLLAAERTALNLLQRLSGVATLAARYVAAVEGTGAKILDTRKTTPGLRLLEKAAVRAGGAVNHRIGLWDEILIKENHAYLAGGVGEAVRRARAAAPELPLEVECRSVADIDEALAAGAPRLLLDNMTPDELRAAVAHVAGRAVLEASGGIDLERVRAVAQTGVQFVSVGAITHSAPALDLSLILEPLP</sequence>
<dbReference type="PANTHER" id="PTHR32179:SF3">
    <property type="entry name" value="NICOTINATE-NUCLEOTIDE PYROPHOSPHORYLASE [CARBOXYLATING]"/>
    <property type="match status" value="1"/>
</dbReference>
<evidence type="ECO:0000313" key="14">
    <source>
        <dbReference type="EMBL" id="CAB4943035.1"/>
    </source>
</evidence>
<dbReference type="EMBL" id="CAFBMX010000012">
    <property type="protein sequence ID" value="CAB4943035.1"/>
    <property type="molecule type" value="Genomic_DNA"/>
</dbReference>
<organism evidence="14">
    <name type="scientific">freshwater metagenome</name>
    <dbReference type="NCBI Taxonomy" id="449393"/>
    <lineage>
        <taxon>unclassified sequences</taxon>
        <taxon>metagenomes</taxon>
        <taxon>ecological metagenomes</taxon>
    </lineage>
</organism>
<reference evidence="14" key="1">
    <citation type="submission" date="2020-05" db="EMBL/GenBank/DDBJ databases">
        <authorList>
            <person name="Chiriac C."/>
            <person name="Salcher M."/>
            <person name="Ghai R."/>
            <person name="Kavagutti S V."/>
        </authorList>
    </citation>
    <scope>NUCLEOTIDE SEQUENCE</scope>
</reference>
<comment type="function">
    <text evidence="1">Involved in the catabolism of quinolinic acid (QA).</text>
</comment>
<proteinExistence type="inferred from homology"/>
<evidence type="ECO:0000256" key="5">
    <source>
        <dbReference type="ARBA" id="ARBA00011944"/>
    </source>
</evidence>
<evidence type="ECO:0000259" key="13">
    <source>
        <dbReference type="Pfam" id="PF02749"/>
    </source>
</evidence>
<feature type="domain" description="Quinolinate phosphoribosyl transferase N-terminal" evidence="13">
    <location>
        <begin position="26"/>
        <end position="110"/>
    </location>
</feature>
<dbReference type="FunFam" id="3.20.20.70:FF:000030">
    <property type="entry name" value="Nicotinate-nucleotide pyrophosphorylase, carboxylating"/>
    <property type="match status" value="1"/>
</dbReference>
<dbReference type="InterPro" id="IPR002638">
    <property type="entry name" value="Quinolinate_PRibosylTrfase_C"/>
</dbReference>
<accession>A0A6J7JI21</accession>
<evidence type="ECO:0000256" key="8">
    <source>
        <dbReference type="ARBA" id="ARBA00022679"/>
    </source>
</evidence>
<dbReference type="SUPFAM" id="SSF54675">
    <property type="entry name" value="Nicotinate/Quinolinate PRTase N-terminal domain-like"/>
    <property type="match status" value="1"/>
</dbReference>
<dbReference type="Gene3D" id="3.90.1170.20">
    <property type="entry name" value="Quinolinate phosphoribosyl transferase, N-terminal domain"/>
    <property type="match status" value="1"/>
</dbReference>
<keyword evidence="6" id="KW-0662">Pyridine nucleotide biosynthesis</keyword>
<dbReference type="InterPro" id="IPR013785">
    <property type="entry name" value="Aldolase_TIM"/>
</dbReference>
<evidence type="ECO:0000259" key="12">
    <source>
        <dbReference type="Pfam" id="PF01729"/>
    </source>
</evidence>
<gene>
    <name evidence="14" type="ORF">UFOPK3674_01940</name>
</gene>
<protein>
    <recommendedName>
        <fullName evidence="11">Probable nicotinate-nucleotide pyrophosphorylase [carboxylating]</fullName>
        <ecNumber evidence="5">2.4.2.19</ecNumber>
    </recommendedName>
    <alternativeName>
        <fullName evidence="9">Quinolinate phosphoribosyltransferase [decarboxylating]</fullName>
    </alternativeName>
</protein>
<evidence type="ECO:0000256" key="4">
    <source>
        <dbReference type="ARBA" id="ARBA00011218"/>
    </source>
</evidence>
<comment type="catalytic activity">
    <reaction evidence="10">
        <text>nicotinate beta-D-ribonucleotide + CO2 + diphosphate = quinolinate + 5-phospho-alpha-D-ribose 1-diphosphate + 2 H(+)</text>
        <dbReference type="Rhea" id="RHEA:12733"/>
        <dbReference type="ChEBI" id="CHEBI:15378"/>
        <dbReference type="ChEBI" id="CHEBI:16526"/>
        <dbReference type="ChEBI" id="CHEBI:29959"/>
        <dbReference type="ChEBI" id="CHEBI:33019"/>
        <dbReference type="ChEBI" id="CHEBI:57502"/>
        <dbReference type="ChEBI" id="CHEBI:58017"/>
        <dbReference type="EC" id="2.4.2.19"/>
    </reaction>
</comment>
<dbReference type="Gene3D" id="3.20.20.70">
    <property type="entry name" value="Aldolase class I"/>
    <property type="match status" value="1"/>
</dbReference>
<dbReference type="FunFam" id="3.90.1170.20:FF:000001">
    <property type="entry name" value="Nicotinate-nucleotide diphosphorylase (Carboxylating)"/>
    <property type="match status" value="1"/>
</dbReference>
<dbReference type="InterPro" id="IPR036068">
    <property type="entry name" value="Nicotinate_pribotase-like_C"/>
</dbReference>
<dbReference type="Pfam" id="PF01729">
    <property type="entry name" value="QRPTase_C"/>
    <property type="match status" value="1"/>
</dbReference>
<dbReference type="GO" id="GO:0009435">
    <property type="term" value="P:NAD+ biosynthetic process"/>
    <property type="evidence" value="ECO:0007669"/>
    <property type="project" value="UniProtKB-UniPathway"/>
</dbReference>
<name>A0A6J7JI21_9ZZZZ</name>
<evidence type="ECO:0000256" key="6">
    <source>
        <dbReference type="ARBA" id="ARBA00022642"/>
    </source>
</evidence>
<dbReference type="InterPro" id="IPR004393">
    <property type="entry name" value="NadC"/>
</dbReference>
<evidence type="ECO:0000256" key="3">
    <source>
        <dbReference type="ARBA" id="ARBA00009400"/>
    </source>
</evidence>
<comment type="subunit">
    <text evidence="4">Hexamer formed by 3 homodimers.</text>
</comment>
<dbReference type="GO" id="GO:0034213">
    <property type="term" value="P:quinolinate catabolic process"/>
    <property type="evidence" value="ECO:0007669"/>
    <property type="project" value="TreeGrafter"/>
</dbReference>
<dbReference type="AlphaFoldDB" id="A0A6J7JI21"/>
<evidence type="ECO:0000256" key="1">
    <source>
        <dbReference type="ARBA" id="ARBA00003237"/>
    </source>
</evidence>
<dbReference type="CDD" id="cd01572">
    <property type="entry name" value="QPRTase"/>
    <property type="match status" value="1"/>
</dbReference>
<comment type="similarity">
    <text evidence="3">Belongs to the NadC/ModD family.</text>
</comment>
<dbReference type="GO" id="GO:0005737">
    <property type="term" value="C:cytoplasm"/>
    <property type="evidence" value="ECO:0007669"/>
    <property type="project" value="TreeGrafter"/>
</dbReference>
<dbReference type="InterPro" id="IPR037128">
    <property type="entry name" value="Quinolinate_PRibosylTase_N_sf"/>
</dbReference>
<dbReference type="NCBIfam" id="TIGR00078">
    <property type="entry name" value="nadC"/>
    <property type="match status" value="1"/>
</dbReference>
<keyword evidence="8" id="KW-0808">Transferase</keyword>
<dbReference type="UniPathway" id="UPA00253">
    <property type="reaction ID" value="UER00331"/>
</dbReference>
<feature type="domain" description="Quinolinate phosphoribosyl transferase C-terminal" evidence="12">
    <location>
        <begin position="112"/>
        <end position="275"/>
    </location>
</feature>
<evidence type="ECO:0000256" key="7">
    <source>
        <dbReference type="ARBA" id="ARBA00022676"/>
    </source>
</evidence>
<evidence type="ECO:0000256" key="10">
    <source>
        <dbReference type="ARBA" id="ARBA00047445"/>
    </source>
</evidence>
<dbReference type="GO" id="GO:0004514">
    <property type="term" value="F:nicotinate-nucleotide diphosphorylase (carboxylating) activity"/>
    <property type="evidence" value="ECO:0007669"/>
    <property type="project" value="UniProtKB-EC"/>
</dbReference>
<evidence type="ECO:0000256" key="2">
    <source>
        <dbReference type="ARBA" id="ARBA00004893"/>
    </source>
</evidence>
<evidence type="ECO:0000256" key="11">
    <source>
        <dbReference type="ARBA" id="ARBA00069173"/>
    </source>
</evidence>
<dbReference type="Pfam" id="PF02749">
    <property type="entry name" value="QRPTase_N"/>
    <property type="match status" value="1"/>
</dbReference>
<dbReference type="InterPro" id="IPR027277">
    <property type="entry name" value="NadC/ModD"/>
</dbReference>
<evidence type="ECO:0000256" key="9">
    <source>
        <dbReference type="ARBA" id="ARBA00033102"/>
    </source>
</evidence>
<dbReference type="InterPro" id="IPR022412">
    <property type="entry name" value="Quinolinate_PRibosylTrfase_N"/>
</dbReference>
<keyword evidence="7" id="KW-0328">Glycosyltransferase</keyword>
<dbReference type="PIRSF" id="PIRSF006250">
    <property type="entry name" value="NadC_ModD"/>
    <property type="match status" value="1"/>
</dbReference>
<dbReference type="PANTHER" id="PTHR32179">
    <property type="entry name" value="NICOTINATE-NUCLEOTIDE PYROPHOSPHORYLASE [CARBOXYLATING]"/>
    <property type="match status" value="1"/>
</dbReference>